<dbReference type="Proteomes" id="UP001153269">
    <property type="component" value="Unassembled WGS sequence"/>
</dbReference>
<accession>A0A9N7Y2E8</accession>
<evidence type="ECO:0000313" key="3">
    <source>
        <dbReference type="Proteomes" id="UP001153269"/>
    </source>
</evidence>
<comment type="caution">
    <text evidence="2">The sequence shown here is derived from an EMBL/GenBank/DDBJ whole genome shotgun (WGS) entry which is preliminary data.</text>
</comment>
<dbReference type="AlphaFoldDB" id="A0A9N7Y2E8"/>
<feature type="region of interest" description="Disordered" evidence="1">
    <location>
        <begin position="51"/>
        <end position="134"/>
    </location>
</feature>
<reference evidence="2" key="1">
    <citation type="submission" date="2020-03" db="EMBL/GenBank/DDBJ databases">
        <authorList>
            <person name="Weist P."/>
        </authorList>
    </citation>
    <scope>NUCLEOTIDE SEQUENCE</scope>
</reference>
<evidence type="ECO:0000256" key="1">
    <source>
        <dbReference type="SAM" id="MobiDB-lite"/>
    </source>
</evidence>
<dbReference type="EMBL" id="CADEAL010000155">
    <property type="protein sequence ID" value="CAB1415425.1"/>
    <property type="molecule type" value="Genomic_DNA"/>
</dbReference>
<evidence type="ECO:0000313" key="2">
    <source>
        <dbReference type="EMBL" id="CAB1415425.1"/>
    </source>
</evidence>
<keyword evidence="3" id="KW-1185">Reference proteome</keyword>
<organism evidence="2 3">
    <name type="scientific">Pleuronectes platessa</name>
    <name type="common">European plaice</name>
    <dbReference type="NCBI Taxonomy" id="8262"/>
    <lineage>
        <taxon>Eukaryota</taxon>
        <taxon>Metazoa</taxon>
        <taxon>Chordata</taxon>
        <taxon>Craniata</taxon>
        <taxon>Vertebrata</taxon>
        <taxon>Euteleostomi</taxon>
        <taxon>Actinopterygii</taxon>
        <taxon>Neopterygii</taxon>
        <taxon>Teleostei</taxon>
        <taxon>Neoteleostei</taxon>
        <taxon>Acanthomorphata</taxon>
        <taxon>Carangaria</taxon>
        <taxon>Pleuronectiformes</taxon>
        <taxon>Pleuronectoidei</taxon>
        <taxon>Pleuronectidae</taxon>
        <taxon>Pleuronectes</taxon>
    </lineage>
</organism>
<name>A0A9N7Y2E8_PLEPL</name>
<protein>
    <submittedName>
        <fullName evidence="2">Uncharacterized protein</fullName>
    </submittedName>
</protein>
<gene>
    <name evidence="2" type="ORF">PLEPLA_LOCUS3141</name>
</gene>
<feature type="compositionally biased region" description="Basic and acidic residues" evidence="1">
    <location>
        <begin position="61"/>
        <end position="75"/>
    </location>
</feature>
<proteinExistence type="predicted"/>
<sequence length="134" mass="14453">MRTSGEKWAAEWMSHLHGRSGSSPDLWDLTWKLQRPIDGVTGQSIECRRSATGSSHYAADGAHHTLRTDSSRCGEDGGSQRQTDGKTGGQFQALDAPGPSGPSEGLVHFGDATSPAPHPHPPLQIHKLELQTHR</sequence>